<proteinExistence type="inferred from homology"/>
<evidence type="ECO:0000259" key="10">
    <source>
        <dbReference type="PROSITE" id="PS51194"/>
    </source>
</evidence>
<feature type="domain" description="Helicase ATP-binding" evidence="9">
    <location>
        <begin position="663"/>
        <end position="874"/>
    </location>
</feature>
<evidence type="ECO:0000256" key="2">
    <source>
        <dbReference type="ARBA" id="ARBA00022741"/>
    </source>
</evidence>
<dbReference type="EC" id="3.6.4.13" evidence="1"/>
<keyword evidence="5" id="KW-0067">ATP-binding</keyword>
<gene>
    <name evidence="11" type="ORF">POTOM_016408</name>
</gene>
<dbReference type="Pfam" id="PF21010">
    <property type="entry name" value="HA2_C"/>
    <property type="match status" value="1"/>
</dbReference>
<dbReference type="SMART" id="SM00847">
    <property type="entry name" value="HA2"/>
    <property type="match status" value="1"/>
</dbReference>
<dbReference type="Pfam" id="PF00271">
    <property type="entry name" value="Helicase_C"/>
    <property type="match status" value="1"/>
</dbReference>
<comment type="catalytic activity">
    <reaction evidence="6">
        <text>ATP + H2O = ADP + phosphate + H(+)</text>
        <dbReference type="Rhea" id="RHEA:13065"/>
        <dbReference type="ChEBI" id="CHEBI:15377"/>
        <dbReference type="ChEBI" id="CHEBI:15378"/>
        <dbReference type="ChEBI" id="CHEBI:30616"/>
        <dbReference type="ChEBI" id="CHEBI:43474"/>
        <dbReference type="ChEBI" id="CHEBI:456216"/>
        <dbReference type="EC" id="3.6.4.13"/>
    </reaction>
</comment>
<dbReference type="GO" id="GO:0003724">
    <property type="term" value="F:RNA helicase activity"/>
    <property type="evidence" value="ECO:0007669"/>
    <property type="project" value="UniProtKB-EC"/>
</dbReference>
<feature type="domain" description="Helicase ATP-binding" evidence="9">
    <location>
        <begin position="889"/>
        <end position="1005"/>
    </location>
</feature>
<dbReference type="OrthoDB" id="5600252at2759"/>
<reference evidence="11" key="1">
    <citation type="journal article" date="2020" name="bioRxiv">
        <title>Hybrid origin of Populus tomentosa Carr. identified through genome sequencing and phylogenomic analysis.</title>
        <authorList>
            <person name="An X."/>
            <person name="Gao K."/>
            <person name="Chen Z."/>
            <person name="Li J."/>
            <person name="Yang X."/>
            <person name="Yang X."/>
            <person name="Zhou J."/>
            <person name="Guo T."/>
            <person name="Zhao T."/>
            <person name="Huang S."/>
            <person name="Miao D."/>
            <person name="Khan W.U."/>
            <person name="Rao P."/>
            <person name="Ye M."/>
            <person name="Lei B."/>
            <person name="Liao W."/>
            <person name="Wang J."/>
            <person name="Ji L."/>
            <person name="Li Y."/>
            <person name="Guo B."/>
            <person name="Mustafa N.S."/>
            <person name="Li S."/>
            <person name="Yun Q."/>
            <person name="Keller S.R."/>
            <person name="Mao J."/>
            <person name="Zhang R."/>
            <person name="Strauss S.H."/>
        </authorList>
    </citation>
    <scope>NUCLEOTIDE SEQUENCE</scope>
    <source>
        <strain evidence="11">GM15</strain>
        <tissue evidence="11">Leaf</tissue>
    </source>
</reference>
<evidence type="ECO:0000313" key="12">
    <source>
        <dbReference type="Proteomes" id="UP000886885"/>
    </source>
</evidence>
<dbReference type="PANTHER" id="PTHR18934:SF246">
    <property type="entry name" value="DEXH-BOX ATP-DEPENDENT RNA HELICASE DEXH4, CHLOROPLASTIC-RELATED"/>
    <property type="match status" value="1"/>
</dbReference>
<dbReference type="Pfam" id="PF07717">
    <property type="entry name" value="OB_NTP_bind"/>
    <property type="match status" value="1"/>
</dbReference>
<dbReference type="InterPro" id="IPR056890">
    <property type="entry name" value="UBA_DHX29-like"/>
</dbReference>
<dbReference type="EMBL" id="JAAWWB010000007">
    <property type="protein sequence ID" value="KAG6780001.1"/>
    <property type="molecule type" value="Genomic_DNA"/>
</dbReference>
<feature type="region of interest" description="Disordered" evidence="8">
    <location>
        <begin position="1"/>
        <end position="37"/>
    </location>
</feature>
<evidence type="ECO:0000256" key="8">
    <source>
        <dbReference type="SAM" id="MobiDB-lite"/>
    </source>
</evidence>
<organism evidence="11 12">
    <name type="scientific">Populus tomentosa</name>
    <name type="common">Chinese white poplar</name>
    <dbReference type="NCBI Taxonomy" id="118781"/>
    <lineage>
        <taxon>Eukaryota</taxon>
        <taxon>Viridiplantae</taxon>
        <taxon>Streptophyta</taxon>
        <taxon>Embryophyta</taxon>
        <taxon>Tracheophyta</taxon>
        <taxon>Spermatophyta</taxon>
        <taxon>Magnoliopsida</taxon>
        <taxon>eudicotyledons</taxon>
        <taxon>Gunneridae</taxon>
        <taxon>Pentapetalae</taxon>
        <taxon>rosids</taxon>
        <taxon>fabids</taxon>
        <taxon>Malpighiales</taxon>
        <taxon>Salicaceae</taxon>
        <taxon>Saliceae</taxon>
        <taxon>Populus</taxon>
    </lineage>
</organism>
<dbReference type="Pfam" id="PF26026">
    <property type="entry name" value="RNA_hel_CTD"/>
    <property type="match status" value="1"/>
</dbReference>
<feature type="region of interest" description="Disordered" evidence="8">
    <location>
        <begin position="201"/>
        <end position="223"/>
    </location>
</feature>
<evidence type="ECO:0000256" key="7">
    <source>
        <dbReference type="ARBA" id="ARBA00060772"/>
    </source>
</evidence>
<evidence type="ECO:0000256" key="6">
    <source>
        <dbReference type="ARBA" id="ARBA00047984"/>
    </source>
</evidence>
<keyword evidence="12" id="KW-1185">Reference proteome</keyword>
<evidence type="ECO:0000259" key="9">
    <source>
        <dbReference type="PROSITE" id="PS51192"/>
    </source>
</evidence>
<dbReference type="CDD" id="cd17917">
    <property type="entry name" value="DEXHc_RHA-like"/>
    <property type="match status" value="1"/>
</dbReference>
<dbReference type="InterPro" id="IPR059023">
    <property type="entry name" value="RNA_hel_CTD"/>
</dbReference>
<dbReference type="InterPro" id="IPR007502">
    <property type="entry name" value="Helicase-assoc_dom"/>
</dbReference>
<accession>A0A8X8A1K6</accession>
<protein>
    <recommendedName>
        <fullName evidence="1">RNA helicase</fullName>
        <ecNumber evidence="1">3.6.4.13</ecNumber>
    </recommendedName>
</protein>
<dbReference type="Pfam" id="PF04408">
    <property type="entry name" value="WHD_HA2"/>
    <property type="match status" value="1"/>
</dbReference>
<evidence type="ECO:0000256" key="5">
    <source>
        <dbReference type="ARBA" id="ARBA00022840"/>
    </source>
</evidence>
<dbReference type="PANTHER" id="PTHR18934">
    <property type="entry name" value="ATP-DEPENDENT RNA HELICASE"/>
    <property type="match status" value="1"/>
</dbReference>
<dbReference type="InterPro" id="IPR001650">
    <property type="entry name" value="Helicase_C-like"/>
</dbReference>
<evidence type="ECO:0000256" key="3">
    <source>
        <dbReference type="ARBA" id="ARBA00022801"/>
    </source>
</evidence>
<evidence type="ECO:0000256" key="4">
    <source>
        <dbReference type="ARBA" id="ARBA00022806"/>
    </source>
</evidence>
<dbReference type="PROSITE" id="PS51194">
    <property type="entry name" value="HELICASE_CTER"/>
    <property type="match status" value="1"/>
</dbReference>
<dbReference type="InterPro" id="IPR011709">
    <property type="entry name" value="DEAD-box_helicase_OB_fold"/>
</dbReference>
<feature type="domain" description="Helicase C-terminal" evidence="10">
    <location>
        <begin position="1105"/>
        <end position="1319"/>
    </location>
</feature>
<comment type="similarity">
    <text evidence="7">Belongs to the DExH box helicase family.</text>
</comment>
<dbReference type="CDD" id="cd18791">
    <property type="entry name" value="SF2_C_RHA"/>
    <property type="match status" value="1"/>
</dbReference>
<evidence type="ECO:0000256" key="1">
    <source>
        <dbReference type="ARBA" id="ARBA00012552"/>
    </source>
</evidence>
<evidence type="ECO:0000313" key="11">
    <source>
        <dbReference type="EMBL" id="KAG6780001.1"/>
    </source>
</evidence>
<dbReference type="PROSITE" id="PS51192">
    <property type="entry name" value="HELICASE_ATP_BIND_1"/>
    <property type="match status" value="2"/>
</dbReference>
<dbReference type="GO" id="GO:0003723">
    <property type="term" value="F:RNA binding"/>
    <property type="evidence" value="ECO:0007669"/>
    <property type="project" value="TreeGrafter"/>
</dbReference>
<dbReference type="GO" id="GO:0016787">
    <property type="term" value="F:hydrolase activity"/>
    <property type="evidence" value="ECO:0007669"/>
    <property type="project" value="UniProtKB-KW"/>
</dbReference>
<dbReference type="GO" id="GO:0005524">
    <property type="term" value="F:ATP binding"/>
    <property type="evidence" value="ECO:0007669"/>
    <property type="project" value="UniProtKB-KW"/>
</dbReference>
<dbReference type="SMART" id="SM00490">
    <property type="entry name" value="HELICc"/>
    <property type="match status" value="1"/>
</dbReference>
<dbReference type="InterPro" id="IPR011545">
    <property type="entry name" value="DEAD/DEAH_box_helicase_dom"/>
</dbReference>
<dbReference type="FunFam" id="1.20.120.1080:FF:000002">
    <property type="entry name" value="Putative ATP-dependent RNA helicase DHX36"/>
    <property type="match status" value="1"/>
</dbReference>
<name>A0A8X8A1K6_POPTO</name>
<keyword evidence="3" id="KW-0378">Hydrolase</keyword>
<keyword evidence="4" id="KW-0347">Helicase</keyword>
<dbReference type="InterPro" id="IPR014001">
    <property type="entry name" value="Helicase_ATP-bd"/>
</dbReference>
<sequence>MAPKKNPQRSSSNNKASSSKSKSSSNSGPRLQISAENENRLRRLLLNSTTTPPLQTTVTDNTNSLSKAQKAKKLKNIYEKLSCEGFSNDHIELALSSLKDNATFETALDWLCLNLAGNELPLKFSGGTSLNSDRGSVSVVSTAREDWVPYVDSSRRIEGEEEEQRVLVRTKARWDEEDGDGNVLDFRQPSQADWIRQYVEQQEEEESKTWEDDSVDGSFTNKDRQPRTYDVIAKEYHAVRLEATKAKEKGDKKSQEQAGHVIRKLKQEISALGLSLDLLEQDFGHQHVYEDMFSTSTPCEHFEAITSFDVEGDSTIESIVDENDLESSSSIGFPLNPVPPSVPLEGEIVSDESEDVEIGDFFIDDASPNDALSPGILEIQKREKMRELCSEKNLEKLEGIWKKGDLQKIPKAVLHQLCQKSGWEAPKFNKVLGRELGFSYAVSILRKASGRGKSRKAGGLITLQLPDQDDTFQSAEHRNDVHFYFGHGDRVPSFWFLVQGASGNESGDVNTCDIGKSKSDAQNRVAAFALHQLFPDLPIHLAIINPYSSLVLQWKQGETSKRVEDSVEDRRAGFVDLLLKADGSSSSAVDATTSSQETLKINDVEETKDSGADAKVERKKYAKDAESSYLRQQQESKRKLKKYKDMLCSRAALPIAGLKVDILQMLKENDVLVVCGETGSGKTTQVPQFILDDMIESGHGGNCNIICTQPRRIAAISVAERVADERCEPSPGAVGSLVGYQVRLDSARNEKTKLLFCTTGILLRKLVGDRSLSGITHVIVDEVHERSLLVRFRLMSRWDHHFVNMSLQSKHSSNLCMMLDAMLTWVIFYSLFENLIEKQSSQDTPKLKVILMSATVDSNLFSRYFGQCPVLTAQGRTHPKRLNEEIIDYDLLEDLICYLMKHVGVSEIYMLLDRNEKTKLLFCTTGILLRKLVGDRSLSGITHVIVDEVHERSLLGDFLLIVLKNLIEKQSSQDTPKLKVILMSATVDSNLFSRYFGQCPVLTAQGRTHPVTNYFLEDIYEYINYNLASDAPAALRYETSAIDKNGPVDNHRGKKNLVLSAWGDDSQLSEDCVNPHYISTSYQTYSEQTQKNLKRLNEEIIDYDLLEDLICYVDETCGEGAILIFLPGVSEIYMLLDRLVASYRFGGPSSDWVLPLHSSIASKDQKKVFLWPPENIRKAGGLSLQLLPPLFVANETTLRPANDLFDLSKAIKSLSWKVIIATNIAETSLTIDDVVYVIDCGKHKENRYNPQKKLTSMVEDWISQANARQRRGRAGRVKPGICFCLYTRHRFEKLMRPYQVPEMLRMPLVELSLQIKLLSLGHIKPFLSKALEPPREEAMTSAISLLYEVGALEGDEQLTPLGHHLAKLPVDVLIGKMLLYGAIFGCLSPILSISAFLSYKSPFVYPKDEKQNVERAKLALLADKIDGSNDSNYNDRLSDHLLMMVAYKKWEKILSERGFKAAQQFCATYFLSSSVMHMIRDMRTQFGTLLADIGLISIPKSYQVGRMKKENLDSWLSEKSQPFNMYSHHSSLVKSLPFGTPSHHDMVFDYWHQKASKVPLEAILCAGLYPNVAATEQGITAATLNGLKQSSRPGKKGHPIWYDGRREVHIHPSSVNCNMKAFPHPFLVFLEKVETNKVFLRDTTIISPFSILLFGGAINIQHQTGLLTIDGWLKLTASAQYAVLFKELRSTLHALLKELIRKPENATLVDNEVVKSMIQLLLDEDKPQT</sequence>
<dbReference type="InterPro" id="IPR048333">
    <property type="entry name" value="HA2_WH"/>
</dbReference>
<dbReference type="Pfam" id="PF00270">
    <property type="entry name" value="DEAD"/>
    <property type="match status" value="1"/>
</dbReference>
<keyword evidence="2" id="KW-0547">Nucleotide-binding</keyword>
<dbReference type="Proteomes" id="UP000886885">
    <property type="component" value="Chromosome 4A"/>
</dbReference>
<dbReference type="Pfam" id="PF24899">
    <property type="entry name" value="UBA_DHX29"/>
    <property type="match status" value="1"/>
</dbReference>
<comment type="caution">
    <text evidence="11">The sequence shown here is derived from an EMBL/GenBank/DDBJ whole genome shotgun (WGS) entry which is preliminary data.</text>
</comment>
<dbReference type="SMART" id="SM00487">
    <property type="entry name" value="DEXDc"/>
    <property type="match status" value="1"/>
</dbReference>
<feature type="compositionally biased region" description="Low complexity" evidence="8">
    <location>
        <begin position="10"/>
        <end position="27"/>
    </location>
</feature>